<name>A0A4Q2SKZ8_9ACTN</name>
<accession>A0A4Q2SKZ8</accession>
<evidence type="ECO:0000259" key="4">
    <source>
        <dbReference type="Pfam" id="PF23359"/>
    </source>
</evidence>
<reference evidence="5 6" key="1">
    <citation type="submission" date="2019-01" db="EMBL/GenBank/DDBJ databases">
        <title>Novel species of Nocardioides.</title>
        <authorList>
            <person name="Liu Q."/>
            <person name="X Y.-H."/>
        </authorList>
    </citation>
    <scope>NUCLEOTIDE SEQUENCE [LARGE SCALE GENOMIC DNA]</scope>
    <source>
        <strain evidence="5 6">HLT2-9</strain>
    </source>
</reference>
<feature type="compositionally biased region" description="Basic and acidic residues" evidence="2">
    <location>
        <begin position="124"/>
        <end position="135"/>
    </location>
</feature>
<gene>
    <name evidence="5" type="ORF">EUA94_18000</name>
</gene>
<dbReference type="GO" id="GO:0016746">
    <property type="term" value="F:acyltransferase activity"/>
    <property type="evidence" value="ECO:0007669"/>
    <property type="project" value="InterPro"/>
</dbReference>
<feature type="domain" description="Lsr2 DNA-binding" evidence="4">
    <location>
        <begin position="129"/>
        <end position="164"/>
    </location>
</feature>
<organism evidence="5 6">
    <name type="scientific">Nocardioides zhouii</name>
    <dbReference type="NCBI Taxonomy" id="1168729"/>
    <lineage>
        <taxon>Bacteria</taxon>
        <taxon>Bacillati</taxon>
        <taxon>Actinomycetota</taxon>
        <taxon>Actinomycetes</taxon>
        <taxon>Propionibacteriales</taxon>
        <taxon>Nocardioidaceae</taxon>
        <taxon>Nocardioides</taxon>
    </lineage>
</organism>
<evidence type="ECO:0000313" key="6">
    <source>
        <dbReference type="Proteomes" id="UP000291101"/>
    </source>
</evidence>
<evidence type="ECO:0000256" key="2">
    <source>
        <dbReference type="SAM" id="MobiDB-lite"/>
    </source>
</evidence>
<dbReference type="Gene3D" id="3.30.60.230">
    <property type="entry name" value="Lsr2, dimerization domain"/>
    <property type="match status" value="1"/>
</dbReference>
<protein>
    <submittedName>
        <fullName evidence="5">Lsr2 family protein</fullName>
    </submittedName>
</protein>
<feature type="region of interest" description="Disordered" evidence="2">
    <location>
        <begin position="111"/>
        <end position="135"/>
    </location>
</feature>
<dbReference type="OrthoDB" id="4113332at2"/>
<dbReference type="AlphaFoldDB" id="A0A4Q2SKZ8"/>
<dbReference type="InterPro" id="IPR055370">
    <property type="entry name" value="Lsr2_DNA-bd"/>
</dbReference>
<sequence length="165" mass="18848">MLPRLRTRFEAEIAQFDVVIRRRCGRGRRRLTQQTRREVLPKLDTRCAWRDDLRMAKTTVTHITDDIDGSKDATEVAFSFAGVDYVIDLGKKNAAAMEKALRPYIDHATKVPARTSASSRRKSPRSDASRRDLTKVREWAREQGIEVSDRGRVSASVIEQYEAAN</sequence>
<dbReference type="EMBL" id="SDWV01000022">
    <property type="protein sequence ID" value="RYC05641.1"/>
    <property type="molecule type" value="Genomic_DNA"/>
</dbReference>
<dbReference type="Pfam" id="PF23359">
    <property type="entry name" value="Lsr2_DNA-bd"/>
    <property type="match status" value="1"/>
</dbReference>
<comment type="caution">
    <text evidence="5">The sequence shown here is derived from an EMBL/GenBank/DDBJ whole genome shotgun (WGS) entry which is preliminary data.</text>
</comment>
<feature type="domain" description="Lsr2 dimerization" evidence="3">
    <location>
        <begin position="55"/>
        <end position="111"/>
    </location>
</feature>
<dbReference type="InterPro" id="IPR042261">
    <property type="entry name" value="Lsr2-like_dimerization"/>
</dbReference>
<dbReference type="InterPro" id="IPR024412">
    <property type="entry name" value="Lsr2_dim_dom"/>
</dbReference>
<evidence type="ECO:0000259" key="3">
    <source>
        <dbReference type="Pfam" id="PF11774"/>
    </source>
</evidence>
<keyword evidence="1" id="KW-0238">DNA-binding</keyword>
<dbReference type="InterPro" id="IPR036625">
    <property type="entry name" value="E3-bd_dom_sf"/>
</dbReference>
<dbReference type="Pfam" id="PF11774">
    <property type="entry name" value="Lsr2"/>
    <property type="match status" value="1"/>
</dbReference>
<dbReference type="Gene3D" id="4.10.320.10">
    <property type="entry name" value="E3-binding domain"/>
    <property type="match status" value="1"/>
</dbReference>
<proteinExistence type="predicted"/>
<evidence type="ECO:0000256" key="1">
    <source>
        <dbReference type="ARBA" id="ARBA00023125"/>
    </source>
</evidence>
<keyword evidence="6" id="KW-1185">Reference proteome</keyword>
<dbReference type="GO" id="GO:0003677">
    <property type="term" value="F:DNA binding"/>
    <property type="evidence" value="ECO:0007669"/>
    <property type="project" value="UniProtKB-KW"/>
</dbReference>
<evidence type="ECO:0000313" key="5">
    <source>
        <dbReference type="EMBL" id="RYC05641.1"/>
    </source>
</evidence>
<dbReference type="Proteomes" id="UP000291101">
    <property type="component" value="Unassembled WGS sequence"/>
</dbReference>